<dbReference type="SUPFAM" id="SSF55961">
    <property type="entry name" value="Bet v1-like"/>
    <property type="match status" value="1"/>
</dbReference>
<dbReference type="CDD" id="cd07822">
    <property type="entry name" value="SRPBCC_4"/>
    <property type="match status" value="1"/>
</dbReference>
<keyword evidence="2" id="KW-1185">Reference proteome</keyword>
<name>A0ABU1UL49_9ACTN</name>
<organism evidence="1 2">
    <name type="scientific">Aeromicrobium panaciterrae</name>
    <dbReference type="NCBI Taxonomy" id="363861"/>
    <lineage>
        <taxon>Bacteria</taxon>
        <taxon>Bacillati</taxon>
        <taxon>Actinomycetota</taxon>
        <taxon>Actinomycetes</taxon>
        <taxon>Propionibacteriales</taxon>
        <taxon>Nocardioidaceae</taxon>
        <taxon>Aeromicrobium</taxon>
    </lineage>
</organism>
<dbReference type="InterPro" id="IPR023393">
    <property type="entry name" value="START-like_dom_sf"/>
</dbReference>
<dbReference type="Pfam" id="PF10604">
    <property type="entry name" value="Polyketide_cyc2"/>
    <property type="match status" value="1"/>
</dbReference>
<gene>
    <name evidence="1" type="ORF">J2X11_000739</name>
</gene>
<protein>
    <submittedName>
        <fullName evidence="1">Uncharacterized protein YndB with AHSA1/START domain</fullName>
    </submittedName>
</protein>
<dbReference type="Proteomes" id="UP001257739">
    <property type="component" value="Unassembled WGS sequence"/>
</dbReference>
<evidence type="ECO:0000313" key="2">
    <source>
        <dbReference type="Proteomes" id="UP001257739"/>
    </source>
</evidence>
<dbReference type="Gene3D" id="3.30.530.20">
    <property type="match status" value="1"/>
</dbReference>
<reference evidence="1 2" key="1">
    <citation type="submission" date="2023-07" db="EMBL/GenBank/DDBJ databases">
        <title>Sorghum-associated microbial communities from plants grown in Nebraska, USA.</title>
        <authorList>
            <person name="Schachtman D."/>
        </authorList>
    </citation>
    <scope>NUCLEOTIDE SEQUENCE [LARGE SCALE GENOMIC DNA]</scope>
    <source>
        <strain evidence="1 2">BE248</strain>
    </source>
</reference>
<sequence length="152" mass="17009">MTTHLVTSVTVQINAPAAFVWDVLVDYPSYPEWNPYTIAAETTLELGDRIDLTLPQVDGSDSTFINREFIRVVDPPHHLRYDTGEEMQGIHAQRDQYIAETGPDTCEYYTTDTFVGELADLVMETTGEWVKAGFDSVATSLKARAEALYAAR</sequence>
<proteinExistence type="predicted"/>
<dbReference type="InterPro" id="IPR019587">
    <property type="entry name" value="Polyketide_cyclase/dehydratase"/>
</dbReference>
<comment type="caution">
    <text evidence="1">The sequence shown here is derived from an EMBL/GenBank/DDBJ whole genome shotgun (WGS) entry which is preliminary data.</text>
</comment>
<accession>A0ABU1UL49</accession>
<evidence type="ECO:0000313" key="1">
    <source>
        <dbReference type="EMBL" id="MDR7085900.1"/>
    </source>
</evidence>
<dbReference type="RefSeq" id="WP_309966910.1">
    <property type="nucleotide sequence ID" value="NZ_JAVDWH010000001.1"/>
</dbReference>
<dbReference type="EMBL" id="JAVDWH010000001">
    <property type="protein sequence ID" value="MDR7085900.1"/>
    <property type="molecule type" value="Genomic_DNA"/>
</dbReference>